<keyword evidence="10" id="KW-1185">Reference proteome</keyword>
<gene>
    <name evidence="11" type="primary">LOC111600487</name>
</gene>
<dbReference type="Proteomes" id="UP000504633">
    <property type="component" value="Unplaced"/>
</dbReference>
<dbReference type="PROSITE" id="PS50216">
    <property type="entry name" value="DHHC"/>
    <property type="match status" value="1"/>
</dbReference>
<dbReference type="InterPro" id="IPR036028">
    <property type="entry name" value="SH3-like_dom_sf"/>
</dbReference>
<evidence type="ECO:0000313" key="10">
    <source>
        <dbReference type="Proteomes" id="UP000504633"/>
    </source>
</evidence>
<evidence type="ECO:0000259" key="9">
    <source>
        <dbReference type="Pfam" id="PF01529"/>
    </source>
</evidence>
<reference evidence="11" key="1">
    <citation type="submission" date="2025-08" db="UniProtKB">
        <authorList>
            <consortium name="RefSeq"/>
        </authorList>
    </citation>
    <scope>IDENTIFICATION</scope>
    <source>
        <strain evidence="11">15085-1641.00</strain>
        <tissue evidence="11">Whole body</tissue>
    </source>
</reference>
<comment type="catalytic activity">
    <reaction evidence="7">
        <text>L-cysteinyl-[protein] + hexadecanoyl-CoA = S-hexadecanoyl-L-cysteinyl-[protein] + CoA</text>
        <dbReference type="Rhea" id="RHEA:36683"/>
        <dbReference type="Rhea" id="RHEA-COMP:10131"/>
        <dbReference type="Rhea" id="RHEA-COMP:11032"/>
        <dbReference type="ChEBI" id="CHEBI:29950"/>
        <dbReference type="ChEBI" id="CHEBI:57287"/>
        <dbReference type="ChEBI" id="CHEBI:57379"/>
        <dbReference type="ChEBI" id="CHEBI:74151"/>
        <dbReference type="EC" id="2.3.1.225"/>
    </reaction>
</comment>
<accession>A0A6J1LYA9</accession>
<dbReference type="Gene3D" id="2.30.30.40">
    <property type="entry name" value="SH3 Domains"/>
    <property type="match status" value="1"/>
</dbReference>
<dbReference type="AlphaFoldDB" id="A0A6J1LYA9"/>
<dbReference type="GO" id="GO:0016020">
    <property type="term" value="C:membrane"/>
    <property type="evidence" value="ECO:0007669"/>
    <property type="project" value="UniProtKB-SubCell"/>
</dbReference>
<keyword evidence="2 7" id="KW-0808">Transferase</keyword>
<feature type="domain" description="Palmitoyltransferase DHHC" evidence="9">
    <location>
        <begin position="87"/>
        <end position="225"/>
    </location>
</feature>
<dbReference type="SUPFAM" id="SSF50044">
    <property type="entry name" value="SH3-domain"/>
    <property type="match status" value="1"/>
</dbReference>
<feature type="transmembrane region" description="Helical" evidence="7">
    <location>
        <begin position="12"/>
        <end position="36"/>
    </location>
</feature>
<keyword evidence="6 7" id="KW-0012">Acyltransferase</keyword>
<dbReference type="OrthoDB" id="331948at2759"/>
<evidence type="ECO:0000256" key="2">
    <source>
        <dbReference type="ARBA" id="ARBA00022679"/>
    </source>
</evidence>
<dbReference type="RefSeq" id="XP_023172382.2">
    <property type="nucleotide sequence ID" value="XM_023316614.2"/>
</dbReference>
<feature type="region of interest" description="Disordered" evidence="8">
    <location>
        <begin position="377"/>
        <end position="409"/>
    </location>
</feature>
<dbReference type="EC" id="2.3.1.225" evidence="7"/>
<name>A0A6J1LYA9_DROHY</name>
<evidence type="ECO:0000256" key="6">
    <source>
        <dbReference type="ARBA" id="ARBA00023315"/>
    </source>
</evidence>
<evidence type="ECO:0000313" key="11">
    <source>
        <dbReference type="RefSeq" id="XP_023172382.2"/>
    </source>
</evidence>
<dbReference type="OMA" id="CVGWSNQ"/>
<feature type="transmembrane region" description="Helical" evidence="7">
    <location>
        <begin position="183"/>
        <end position="209"/>
    </location>
</feature>
<protein>
    <recommendedName>
        <fullName evidence="7">Palmitoyltransferase</fullName>
        <ecNumber evidence="7">2.3.1.225</ecNumber>
    </recommendedName>
</protein>
<dbReference type="GeneID" id="111600487"/>
<proteinExistence type="inferred from homology"/>
<feature type="transmembrane region" description="Helical" evidence="7">
    <location>
        <begin position="43"/>
        <end position="64"/>
    </location>
</feature>
<dbReference type="Pfam" id="PF01529">
    <property type="entry name" value="DHHC"/>
    <property type="match status" value="1"/>
</dbReference>
<evidence type="ECO:0000256" key="7">
    <source>
        <dbReference type="RuleBase" id="RU079119"/>
    </source>
</evidence>
<dbReference type="InterPro" id="IPR039859">
    <property type="entry name" value="PFA4/ZDH16/20/ERF2-like"/>
</dbReference>
<dbReference type="KEGG" id="dhe:111600487"/>
<feature type="transmembrane region" description="Helical" evidence="7">
    <location>
        <begin position="139"/>
        <end position="162"/>
    </location>
</feature>
<evidence type="ECO:0000256" key="3">
    <source>
        <dbReference type="ARBA" id="ARBA00022692"/>
    </source>
</evidence>
<keyword evidence="3 7" id="KW-0812">Transmembrane</keyword>
<evidence type="ECO:0000256" key="4">
    <source>
        <dbReference type="ARBA" id="ARBA00022989"/>
    </source>
</evidence>
<feature type="compositionally biased region" description="Basic and acidic residues" evidence="8">
    <location>
        <begin position="381"/>
        <end position="398"/>
    </location>
</feature>
<evidence type="ECO:0000256" key="1">
    <source>
        <dbReference type="ARBA" id="ARBA00004141"/>
    </source>
</evidence>
<keyword evidence="4 7" id="KW-1133">Transmembrane helix</keyword>
<comment type="subcellular location">
    <subcellularLocation>
        <location evidence="1">Membrane</location>
        <topology evidence="1">Multi-pass membrane protein</topology>
    </subcellularLocation>
</comment>
<evidence type="ECO:0000256" key="5">
    <source>
        <dbReference type="ARBA" id="ARBA00023136"/>
    </source>
</evidence>
<evidence type="ECO:0000256" key="8">
    <source>
        <dbReference type="SAM" id="MobiDB-lite"/>
    </source>
</evidence>
<comment type="similarity">
    <text evidence="7">Belongs to the DHHC palmitoyltransferase family.</text>
</comment>
<dbReference type="InterPro" id="IPR001594">
    <property type="entry name" value="Palmitoyltrfase_DHHC"/>
</dbReference>
<keyword evidence="5 7" id="KW-0472">Membrane</keyword>
<sequence length="409" mass="47245">MTIDEDLNGLILFWHWGPIVSLIVTATVTFTTWQWWPSTEGSLISNAYFAFYMLTTLLSLYNFVRSVLVGPGLLPRGWQPEYPREAKFLQYCKKCEGYKAPRTHHCRRCDRCVMKMDHHCPWINRCVGWSNQPYFILFLFYYLLSNLHACGVLCYAGLRFFIESNKMARRYHGGNLDLYLRHHFTSIFMGIMSFGLTIGIVLCMLKLLIIQIGSLLKNMTDVEAWIVAKANARHYQKKLKPFVFPYNLGWYANLGQVFNVAELHRSHGIDFPVVKGCNQFTLTMEQLAQKADKRNRTLTYICVHPSTGSWLPIWSQGLIVAFNTPLTDNPRIKLEKNDLIKVTRKQKHWLFGERVVGDDQRKGAIRGWFPRRCAVEITDGGDPKDMASSKAKPKDKSRASKQTKSNKIN</sequence>
<dbReference type="GO" id="GO:0019706">
    <property type="term" value="F:protein-cysteine S-palmitoyltransferase activity"/>
    <property type="evidence" value="ECO:0007669"/>
    <property type="project" value="UniProtKB-EC"/>
</dbReference>
<organism evidence="10 11">
    <name type="scientific">Drosophila hydei</name>
    <name type="common">Fruit fly</name>
    <dbReference type="NCBI Taxonomy" id="7224"/>
    <lineage>
        <taxon>Eukaryota</taxon>
        <taxon>Metazoa</taxon>
        <taxon>Ecdysozoa</taxon>
        <taxon>Arthropoda</taxon>
        <taxon>Hexapoda</taxon>
        <taxon>Insecta</taxon>
        <taxon>Pterygota</taxon>
        <taxon>Neoptera</taxon>
        <taxon>Endopterygota</taxon>
        <taxon>Diptera</taxon>
        <taxon>Brachycera</taxon>
        <taxon>Muscomorpha</taxon>
        <taxon>Ephydroidea</taxon>
        <taxon>Drosophilidae</taxon>
        <taxon>Drosophila</taxon>
    </lineage>
</organism>
<dbReference type="PANTHER" id="PTHR12246">
    <property type="entry name" value="PALMITOYLTRANSFERASE ZDHHC16"/>
    <property type="match status" value="1"/>
</dbReference>
<comment type="domain">
    <text evidence="7">The DHHC domain is required for palmitoyltransferase activity.</text>
</comment>